<proteinExistence type="predicted"/>
<keyword evidence="2" id="KW-1185">Reference proteome</keyword>
<dbReference type="KEGG" id="slx:SLAV_34105"/>
<reference evidence="1 2" key="1">
    <citation type="submission" date="2017-11" db="EMBL/GenBank/DDBJ databases">
        <title>Complete genome sequence of Streptomyces lavendulae subsp. lavendulae CCM 3239 (formerly 'Streptomyces aureofaciens CCM 3239'), the producer of the angucycline-type antibiotic auricin.</title>
        <authorList>
            <person name="Busche T."/>
            <person name="Novakova R."/>
            <person name="Al'Dilaimi A."/>
            <person name="Homerova D."/>
            <person name="Feckova L."/>
            <person name="Rezuchova B."/>
            <person name="Mingyar E."/>
            <person name="Csolleiova D."/>
            <person name="Bekeova C."/>
            <person name="Winkler A."/>
            <person name="Sevcikova B."/>
            <person name="Kalinowski J."/>
            <person name="Kormanec J."/>
            <person name="Ruckert C."/>
        </authorList>
    </citation>
    <scope>NUCLEOTIDE SEQUENCE [LARGE SCALE GENOMIC DNA]</scope>
    <source>
        <strain evidence="1 2">CCM 3239</strain>
    </source>
</reference>
<dbReference type="Pfam" id="PF10604">
    <property type="entry name" value="Polyketide_cyc2"/>
    <property type="match status" value="1"/>
</dbReference>
<evidence type="ECO:0000313" key="2">
    <source>
        <dbReference type="Proteomes" id="UP000231791"/>
    </source>
</evidence>
<dbReference type="AlphaFoldDB" id="A0A2K8PPA5"/>
<accession>A0A2K8PPA5</accession>
<organism evidence="1 2">
    <name type="scientific">Streptomyces lavendulae subsp. lavendulae</name>
    <dbReference type="NCBI Taxonomy" id="58340"/>
    <lineage>
        <taxon>Bacteria</taxon>
        <taxon>Bacillati</taxon>
        <taxon>Actinomycetota</taxon>
        <taxon>Actinomycetes</taxon>
        <taxon>Kitasatosporales</taxon>
        <taxon>Streptomycetaceae</taxon>
        <taxon>Streptomyces</taxon>
    </lineage>
</organism>
<sequence length="144" mass="16150">MITVERSFLVGLPLDVLITYLEDFGHTEEWDPGTVRCVRIDEGPVRPGASWDNTSRFRGRTTNLVYRLASREPQQLVFIGVNKTVTATDVMRFEAQSALATRLSYTASLRFKGIARFAEPFLRAEFEALADKVAQRLPSAAVGR</sequence>
<dbReference type="EMBL" id="CP024985">
    <property type="protein sequence ID" value="ATZ28592.1"/>
    <property type="molecule type" value="Genomic_DNA"/>
</dbReference>
<evidence type="ECO:0000313" key="1">
    <source>
        <dbReference type="EMBL" id="ATZ28592.1"/>
    </source>
</evidence>
<dbReference type="Proteomes" id="UP000231791">
    <property type="component" value="Chromosome"/>
</dbReference>
<dbReference type="InterPro" id="IPR019587">
    <property type="entry name" value="Polyketide_cyclase/dehydratase"/>
</dbReference>
<dbReference type="OrthoDB" id="3371087at2"/>
<dbReference type="RefSeq" id="WP_030235505.1">
    <property type="nucleotide sequence ID" value="NZ_CP024985.1"/>
</dbReference>
<name>A0A2K8PPA5_STRLA</name>
<dbReference type="GeneID" id="49387799"/>
<gene>
    <name evidence="1" type="ORF">SLAV_34105</name>
</gene>
<dbReference type="InterPro" id="IPR023393">
    <property type="entry name" value="START-like_dom_sf"/>
</dbReference>
<dbReference type="SUPFAM" id="SSF55961">
    <property type="entry name" value="Bet v1-like"/>
    <property type="match status" value="1"/>
</dbReference>
<dbReference type="Gene3D" id="3.30.530.20">
    <property type="match status" value="1"/>
</dbReference>
<protein>
    <submittedName>
        <fullName evidence="1">Polyketide cyclase / dehydrase and lipid transport</fullName>
    </submittedName>
</protein>